<accession>A0A517S9N7</accession>
<feature type="compositionally biased region" description="Low complexity" evidence="1">
    <location>
        <begin position="145"/>
        <end position="157"/>
    </location>
</feature>
<proteinExistence type="predicted"/>
<organism evidence="2 3">
    <name type="scientific">Caulifigura coniformis</name>
    <dbReference type="NCBI Taxonomy" id="2527983"/>
    <lineage>
        <taxon>Bacteria</taxon>
        <taxon>Pseudomonadati</taxon>
        <taxon>Planctomycetota</taxon>
        <taxon>Planctomycetia</taxon>
        <taxon>Planctomycetales</taxon>
        <taxon>Planctomycetaceae</taxon>
        <taxon>Caulifigura</taxon>
    </lineage>
</organism>
<feature type="compositionally biased region" description="Pro residues" evidence="1">
    <location>
        <begin position="266"/>
        <end position="275"/>
    </location>
</feature>
<dbReference type="PROSITE" id="PS51257">
    <property type="entry name" value="PROKAR_LIPOPROTEIN"/>
    <property type="match status" value="1"/>
</dbReference>
<reference evidence="2 3" key="1">
    <citation type="submission" date="2019-02" db="EMBL/GenBank/DDBJ databases">
        <title>Deep-cultivation of Planctomycetes and their phenomic and genomic characterization uncovers novel biology.</title>
        <authorList>
            <person name="Wiegand S."/>
            <person name="Jogler M."/>
            <person name="Boedeker C."/>
            <person name="Pinto D."/>
            <person name="Vollmers J."/>
            <person name="Rivas-Marin E."/>
            <person name="Kohn T."/>
            <person name="Peeters S.H."/>
            <person name="Heuer A."/>
            <person name="Rast P."/>
            <person name="Oberbeckmann S."/>
            <person name="Bunk B."/>
            <person name="Jeske O."/>
            <person name="Meyerdierks A."/>
            <person name="Storesund J.E."/>
            <person name="Kallscheuer N."/>
            <person name="Luecker S."/>
            <person name="Lage O.M."/>
            <person name="Pohl T."/>
            <person name="Merkel B.J."/>
            <person name="Hornburger P."/>
            <person name="Mueller R.-W."/>
            <person name="Bruemmer F."/>
            <person name="Labrenz M."/>
            <person name="Spormann A.M."/>
            <person name="Op den Camp H."/>
            <person name="Overmann J."/>
            <person name="Amann R."/>
            <person name="Jetten M.S.M."/>
            <person name="Mascher T."/>
            <person name="Medema M.H."/>
            <person name="Devos D.P."/>
            <person name="Kaster A.-K."/>
            <person name="Ovreas L."/>
            <person name="Rohde M."/>
            <person name="Galperin M.Y."/>
            <person name="Jogler C."/>
        </authorList>
    </citation>
    <scope>NUCLEOTIDE SEQUENCE [LARGE SCALE GENOMIC DNA]</scope>
    <source>
        <strain evidence="2 3">Pan44</strain>
    </source>
</reference>
<protein>
    <submittedName>
        <fullName evidence="2">Uncharacterized protein</fullName>
    </submittedName>
</protein>
<dbReference type="InParanoid" id="A0A517S9N7"/>
<feature type="region of interest" description="Disordered" evidence="1">
    <location>
        <begin position="257"/>
        <end position="378"/>
    </location>
</feature>
<evidence type="ECO:0000313" key="3">
    <source>
        <dbReference type="Proteomes" id="UP000315700"/>
    </source>
</evidence>
<feature type="compositionally biased region" description="Polar residues" evidence="1">
    <location>
        <begin position="312"/>
        <end position="323"/>
    </location>
</feature>
<dbReference type="AlphaFoldDB" id="A0A517S9N7"/>
<feature type="region of interest" description="Disordered" evidence="1">
    <location>
        <begin position="144"/>
        <end position="221"/>
    </location>
</feature>
<evidence type="ECO:0000256" key="1">
    <source>
        <dbReference type="SAM" id="MobiDB-lite"/>
    </source>
</evidence>
<dbReference type="KEGG" id="ccos:Pan44_08470"/>
<keyword evidence="3" id="KW-1185">Reference proteome</keyword>
<dbReference type="Proteomes" id="UP000315700">
    <property type="component" value="Chromosome"/>
</dbReference>
<feature type="compositionally biased region" description="Low complexity" evidence="1">
    <location>
        <begin position="276"/>
        <end position="288"/>
    </location>
</feature>
<feature type="compositionally biased region" description="Polar residues" evidence="1">
    <location>
        <begin position="356"/>
        <end position="366"/>
    </location>
</feature>
<feature type="compositionally biased region" description="Polar residues" evidence="1">
    <location>
        <begin position="159"/>
        <end position="172"/>
    </location>
</feature>
<gene>
    <name evidence="2" type="ORF">Pan44_08470</name>
</gene>
<evidence type="ECO:0000313" key="2">
    <source>
        <dbReference type="EMBL" id="QDT52834.1"/>
    </source>
</evidence>
<dbReference type="RefSeq" id="WP_145027524.1">
    <property type="nucleotide sequence ID" value="NZ_CP036271.1"/>
</dbReference>
<dbReference type="EMBL" id="CP036271">
    <property type="protein sequence ID" value="QDT52834.1"/>
    <property type="molecule type" value="Genomic_DNA"/>
</dbReference>
<feature type="compositionally biased region" description="Low complexity" evidence="1">
    <location>
        <begin position="173"/>
        <end position="195"/>
    </location>
</feature>
<name>A0A517S9N7_9PLAN</name>
<sequence length="378" mass="39604">MHARSWLVLTAIGALACTSGCGSARWGSRHSRLVSRACVESSCDDPTCEICSPLPPLYDGMARSHRLNRRAMRGHGRHGHGRMNHGGCSCGQCGGEWFEGEIIDGEIIGGDYFGGCSSCGDGMVMDGGMPMEMSSACSTCQQHAMSDSSMPHSSMMPGQSFQMHGEQQPTLASPSQSSVPSGGPAAPPSSSSVPPDMAPAHPMGQPMNQPMGQPMAEPMTSMRTPNYGAALFGAPPTEPNHYVPASGTQPIMQEQASPMHDVGQPPSIPPAPPLASPAAHSAPMLMSPPSMPTFPGEAPGAPQPSDFYSPKSMPTQPNPIQLQSASIPAAPPAKKPMRPFSESAKPRQKPAGQPQWEGTLQMQTIQPADHSLPSLPTL</sequence>